<dbReference type="Proteomes" id="UP001187343">
    <property type="component" value="Unassembled WGS sequence"/>
</dbReference>
<reference evidence="1" key="1">
    <citation type="submission" date="2023-08" db="EMBL/GenBank/DDBJ databases">
        <title>Chromosome-level Genome Assembly of mud carp (Cirrhinus molitorella).</title>
        <authorList>
            <person name="Liu H."/>
        </authorList>
    </citation>
    <scope>NUCLEOTIDE SEQUENCE</scope>
    <source>
        <strain evidence="1">Prfri</strain>
        <tissue evidence="1">Muscle</tissue>
    </source>
</reference>
<dbReference type="EMBL" id="JAUYZG010000001">
    <property type="protein sequence ID" value="KAK2915776.1"/>
    <property type="molecule type" value="Genomic_DNA"/>
</dbReference>
<keyword evidence="2" id="KW-1185">Reference proteome</keyword>
<name>A0AA88U6H0_9TELE</name>
<organism evidence="1 2">
    <name type="scientific">Cirrhinus molitorella</name>
    <name type="common">mud carp</name>
    <dbReference type="NCBI Taxonomy" id="172907"/>
    <lineage>
        <taxon>Eukaryota</taxon>
        <taxon>Metazoa</taxon>
        <taxon>Chordata</taxon>
        <taxon>Craniata</taxon>
        <taxon>Vertebrata</taxon>
        <taxon>Euteleostomi</taxon>
        <taxon>Actinopterygii</taxon>
        <taxon>Neopterygii</taxon>
        <taxon>Teleostei</taxon>
        <taxon>Ostariophysi</taxon>
        <taxon>Cypriniformes</taxon>
        <taxon>Cyprinidae</taxon>
        <taxon>Labeoninae</taxon>
        <taxon>Labeonini</taxon>
        <taxon>Cirrhinus</taxon>
    </lineage>
</organism>
<proteinExistence type="predicted"/>
<comment type="caution">
    <text evidence="1">The sequence shown here is derived from an EMBL/GenBank/DDBJ whole genome shotgun (WGS) entry which is preliminary data.</text>
</comment>
<gene>
    <name evidence="1" type="ORF">Q8A67_000150</name>
</gene>
<evidence type="ECO:0000313" key="1">
    <source>
        <dbReference type="EMBL" id="KAK2915776.1"/>
    </source>
</evidence>
<evidence type="ECO:0000313" key="2">
    <source>
        <dbReference type="Proteomes" id="UP001187343"/>
    </source>
</evidence>
<protein>
    <submittedName>
        <fullName evidence="1">Uncharacterized protein</fullName>
    </submittedName>
</protein>
<accession>A0AA88U6H0</accession>
<dbReference type="AlphaFoldDB" id="A0AA88U6H0"/>
<sequence length="163" mass="17508">MVNVLLRARPNPSCPPTFSVPGACKKNVAGQRTSALGYEPEEKQASNLVSFGVSWQVCPRQRSSSLFPKVHNKITVVAYPLLRVPPPFLIFRAGAKKKCYNKVPPLDNFVAGHLCPHTAISWKAKAAHPSKLPLLAGRAYSLAGQAASMLHSVAVLQAKSSAP</sequence>